<dbReference type="SUPFAM" id="SSF51735">
    <property type="entry name" value="NAD(P)-binding Rossmann-fold domains"/>
    <property type="match status" value="1"/>
</dbReference>
<dbReference type="GO" id="GO:0016616">
    <property type="term" value="F:oxidoreductase activity, acting on the CH-OH group of donors, NAD or NADP as acceptor"/>
    <property type="evidence" value="ECO:0007669"/>
    <property type="project" value="TreeGrafter"/>
</dbReference>
<dbReference type="InterPro" id="IPR036291">
    <property type="entry name" value="NAD(P)-bd_dom_sf"/>
</dbReference>
<dbReference type="EMBL" id="BBQY01000035">
    <property type="protein sequence ID" value="GBH32315.1"/>
    <property type="molecule type" value="Genomic_DNA"/>
</dbReference>
<dbReference type="RefSeq" id="WP_017181848.1">
    <property type="nucleotide sequence ID" value="NZ_BBQY01000035.1"/>
</dbReference>
<evidence type="ECO:0000313" key="4">
    <source>
        <dbReference type="EMBL" id="GBH32315.1"/>
    </source>
</evidence>
<dbReference type="Pfam" id="PF13561">
    <property type="entry name" value="adh_short_C2"/>
    <property type="match status" value="1"/>
</dbReference>
<organism evidence="3 5">
    <name type="scientific">Sphingobium xenophagum</name>
    <dbReference type="NCBI Taxonomy" id="121428"/>
    <lineage>
        <taxon>Bacteria</taxon>
        <taxon>Pseudomonadati</taxon>
        <taxon>Pseudomonadota</taxon>
        <taxon>Alphaproteobacteria</taxon>
        <taxon>Sphingomonadales</taxon>
        <taxon>Sphingomonadaceae</taxon>
        <taxon>Sphingobium</taxon>
    </lineage>
</organism>
<dbReference type="FunFam" id="3.40.50.720:FF:000084">
    <property type="entry name" value="Short-chain dehydrogenase reductase"/>
    <property type="match status" value="1"/>
</dbReference>
<dbReference type="PANTHER" id="PTHR42760:SF40">
    <property type="entry name" value="3-OXOACYL-[ACYL-CARRIER-PROTEIN] REDUCTASE, CHLOROPLASTIC"/>
    <property type="match status" value="1"/>
</dbReference>
<sequence>MRFSDKIILVVGGNSGIGLASAQAFAAEGAIVRISGRDQATIDAAVATIPGAKGYRADIADPDAMDAMMADIAAQDGRIDTLFVNAGVGGFARLRDMTPADWDHVHGVNLRGCVFAIQKALRLMRRGGSIVATGSIGGHAFVPGNTAYAAAKGGLYAAMKVIAGELVSEGIRVNLVSPGPIETPLLHRNPGMSEADVAAMREAMINAVPMKRMGRPEEVARAVLFLASDEASFITAANLFVDGGTLELG</sequence>
<dbReference type="AlphaFoldDB" id="A0A249MXM7"/>
<dbReference type="Proteomes" id="UP000290975">
    <property type="component" value="Unassembled WGS sequence"/>
</dbReference>
<protein>
    <submittedName>
        <fullName evidence="3">SDR family oxidoreductase</fullName>
    </submittedName>
</protein>
<reference evidence="3 5" key="2">
    <citation type="submission" date="2017-08" db="EMBL/GenBank/DDBJ databases">
        <title>Whole Genome Sequence of Sphingobium hydrophobicum C1: Insights into Adaption to the Electronic-waste Contaminated Sediment.</title>
        <authorList>
            <person name="Song D."/>
            <person name="Chen X."/>
            <person name="Xu M."/>
        </authorList>
    </citation>
    <scope>NUCLEOTIDE SEQUENCE [LARGE SCALE GENOMIC DNA]</scope>
    <source>
        <strain evidence="3 5">C1</strain>
    </source>
</reference>
<accession>A0A401J6P9</accession>
<dbReference type="PANTHER" id="PTHR42760">
    <property type="entry name" value="SHORT-CHAIN DEHYDROGENASES/REDUCTASES FAMILY MEMBER"/>
    <property type="match status" value="1"/>
</dbReference>
<gene>
    <name evidence="3" type="ORF">CJD35_16425</name>
    <name evidence="4" type="ORF">MBESOW_P3547</name>
</gene>
<dbReference type="STRING" id="1192759.GCA_000277525_00980"/>
<dbReference type="KEGG" id="shyd:CJD35_16425"/>
<comment type="similarity">
    <text evidence="1">Belongs to the short-chain dehydrogenases/reductases (SDR) family.</text>
</comment>
<evidence type="ECO:0000256" key="1">
    <source>
        <dbReference type="ARBA" id="ARBA00006484"/>
    </source>
</evidence>
<reference evidence="4 6" key="1">
    <citation type="submission" date="2014-12" db="EMBL/GenBank/DDBJ databases">
        <title>Whole genome sequencing of Sphingobium xenophagum OW59.</title>
        <authorList>
            <person name="Ohta Y."/>
            <person name="Nishi S."/>
            <person name="Hatada Y."/>
        </authorList>
    </citation>
    <scope>NUCLEOTIDE SEQUENCE [LARGE SCALE GENOMIC DNA]</scope>
    <source>
        <strain evidence="4 6">OW59</strain>
    </source>
</reference>
<dbReference type="GO" id="GO:0030497">
    <property type="term" value="P:fatty acid elongation"/>
    <property type="evidence" value="ECO:0007669"/>
    <property type="project" value="TreeGrafter"/>
</dbReference>
<keyword evidence="6" id="KW-1185">Reference proteome</keyword>
<dbReference type="PRINTS" id="PR00080">
    <property type="entry name" value="SDRFAMILY"/>
</dbReference>
<dbReference type="InterPro" id="IPR002347">
    <property type="entry name" value="SDR_fam"/>
</dbReference>
<dbReference type="PRINTS" id="PR00081">
    <property type="entry name" value="GDHRDH"/>
</dbReference>
<evidence type="ECO:0000313" key="5">
    <source>
        <dbReference type="Proteomes" id="UP000217141"/>
    </source>
</evidence>
<dbReference type="CDD" id="cd05233">
    <property type="entry name" value="SDR_c"/>
    <property type="match status" value="1"/>
</dbReference>
<comment type="catalytic activity">
    <reaction evidence="2">
        <text>2,5-dichlorocyclohexa-2,5-dien-1,4-diol + NAD(+) = 2,5-dichlorohydroquinone + NADH + H(+)</text>
        <dbReference type="Rhea" id="RHEA:15741"/>
        <dbReference type="ChEBI" id="CHEBI:15378"/>
        <dbReference type="ChEBI" id="CHEBI:27545"/>
        <dbReference type="ChEBI" id="CHEBI:28975"/>
        <dbReference type="ChEBI" id="CHEBI:57540"/>
        <dbReference type="ChEBI" id="CHEBI:57945"/>
    </reaction>
</comment>
<name>A0A249MXM7_SPHXE</name>
<evidence type="ECO:0000313" key="6">
    <source>
        <dbReference type="Proteomes" id="UP000290975"/>
    </source>
</evidence>
<evidence type="ECO:0000256" key="2">
    <source>
        <dbReference type="ARBA" id="ARBA00051383"/>
    </source>
</evidence>
<proteinExistence type="inferred from homology"/>
<dbReference type="EMBL" id="CP022746">
    <property type="protein sequence ID" value="ASY46086.1"/>
    <property type="molecule type" value="Genomic_DNA"/>
</dbReference>
<dbReference type="Proteomes" id="UP000217141">
    <property type="component" value="Chromosome II"/>
</dbReference>
<dbReference type="Gene3D" id="3.40.50.720">
    <property type="entry name" value="NAD(P)-binding Rossmann-like Domain"/>
    <property type="match status" value="1"/>
</dbReference>
<accession>A0A249MXM7</accession>
<evidence type="ECO:0000313" key="3">
    <source>
        <dbReference type="EMBL" id="ASY46086.1"/>
    </source>
</evidence>